<evidence type="ECO:0000313" key="3">
    <source>
        <dbReference type="Proteomes" id="UP000051952"/>
    </source>
</evidence>
<reference evidence="3" key="1">
    <citation type="submission" date="2015-09" db="EMBL/GenBank/DDBJ databases">
        <authorList>
            <consortium name="Pathogen Informatics"/>
        </authorList>
    </citation>
    <scope>NUCLEOTIDE SEQUENCE [LARGE SCALE GENOMIC DNA]</scope>
    <source>
        <strain evidence="3">Lake Konstanz</strain>
    </source>
</reference>
<protein>
    <submittedName>
        <fullName evidence="2">Uncharacterized protein</fullName>
    </submittedName>
</protein>
<dbReference type="Proteomes" id="UP000051952">
    <property type="component" value="Unassembled WGS sequence"/>
</dbReference>
<dbReference type="VEuPathDB" id="TriTrypDB:BSAL_62045"/>
<feature type="region of interest" description="Disordered" evidence="1">
    <location>
        <begin position="110"/>
        <end position="145"/>
    </location>
</feature>
<feature type="compositionally biased region" description="Polar residues" evidence="1">
    <location>
        <begin position="114"/>
        <end position="129"/>
    </location>
</feature>
<proteinExistence type="predicted"/>
<dbReference type="AlphaFoldDB" id="A0A0S4IUT1"/>
<accession>A0A0S4IUT1</accession>
<organism evidence="2 3">
    <name type="scientific">Bodo saltans</name>
    <name type="common">Flagellated protozoan</name>
    <dbReference type="NCBI Taxonomy" id="75058"/>
    <lineage>
        <taxon>Eukaryota</taxon>
        <taxon>Discoba</taxon>
        <taxon>Euglenozoa</taxon>
        <taxon>Kinetoplastea</taxon>
        <taxon>Metakinetoplastina</taxon>
        <taxon>Eubodonida</taxon>
        <taxon>Bodonidae</taxon>
        <taxon>Bodo</taxon>
    </lineage>
</organism>
<gene>
    <name evidence="2" type="ORF">BSAL_62045</name>
</gene>
<keyword evidence="3" id="KW-1185">Reference proteome</keyword>
<dbReference type="EMBL" id="CYKH01000313">
    <property type="protein sequence ID" value="CUF38739.1"/>
    <property type="molecule type" value="Genomic_DNA"/>
</dbReference>
<evidence type="ECO:0000256" key="1">
    <source>
        <dbReference type="SAM" id="MobiDB-lite"/>
    </source>
</evidence>
<name>A0A0S4IUT1_BODSA</name>
<feature type="compositionally biased region" description="Low complexity" evidence="1">
    <location>
        <begin position="130"/>
        <end position="144"/>
    </location>
</feature>
<evidence type="ECO:0000313" key="2">
    <source>
        <dbReference type="EMBL" id="CUF38739.1"/>
    </source>
</evidence>
<sequence length="230" mass="24407">MYATQRFMRFAAAGSDLHLDTFQRAAGGVLRVQDPLQPKIIGALADPTASAAASSPKRSIPLHFSVGPELRYRFGCNGPSPPAAASERTPSSCVPGSVMCTLLPTAEERRKRLQQTSAAAGTTNHPPQRSSSNSTTVDGSGTDSTEQRKVVNEGIIGLQQQENNTLAVQQQHQQQLHAPVPLSSQNSNLTRSSSCDCCCFLICVATASFPLAAHLGGWQQLCYDVSAARG</sequence>